<dbReference type="Proteomes" id="UP001211866">
    <property type="component" value="Chromosome"/>
</dbReference>
<dbReference type="HAMAP" id="MF_01092">
    <property type="entry name" value="ZapD"/>
    <property type="match status" value="1"/>
</dbReference>
<dbReference type="SUPFAM" id="SSF160950">
    <property type="entry name" value="YacF-like"/>
    <property type="match status" value="1"/>
</dbReference>
<proteinExistence type="inferred from homology"/>
<reference evidence="6 8" key="2">
    <citation type="submission" date="2018-05" db="EMBL/GenBank/DDBJ databases">
        <authorList>
            <person name="Lanie J.A."/>
            <person name="Ng W.-L."/>
            <person name="Kazmierczak K.M."/>
            <person name="Andrzejewski T.M."/>
            <person name="Davidsen T.M."/>
            <person name="Wayne K.J."/>
            <person name="Tettelin H."/>
            <person name="Glass J.I."/>
            <person name="Rusch D."/>
            <person name="Podicherti R."/>
            <person name="Tsui H.-C.T."/>
            <person name="Winkler M.E."/>
        </authorList>
    </citation>
    <scope>NUCLEOTIDE SEQUENCE [LARGE SCALE GENOMIC DNA]</scope>
    <source>
        <strain evidence="6 8">YBY</strain>
    </source>
</reference>
<dbReference type="AlphaFoldDB" id="A0A2U2BIH4"/>
<dbReference type="EMBL" id="QEXO01000003">
    <property type="protein sequence ID" value="PWE13791.1"/>
    <property type="molecule type" value="Genomic_DNA"/>
</dbReference>
<keyword evidence="9" id="KW-1185">Reference proteome</keyword>
<keyword evidence="2 5" id="KW-0132">Cell division</keyword>
<gene>
    <name evidence="5 7" type="primary">zapD</name>
    <name evidence="6" type="ORF">DF183_11490</name>
    <name evidence="7" type="ORF">M2J83_18220</name>
</gene>
<comment type="subunit">
    <text evidence="5">Interacts with FtsZ.</text>
</comment>
<comment type="similarity">
    <text evidence="5">Belongs to the ZapD family.</text>
</comment>
<evidence type="ECO:0000313" key="9">
    <source>
        <dbReference type="Proteomes" id="UP001211866"/>
    </source>
</evidence>
<dbReference type="InterPro" id="IPR009777">
    <property type="entry name" value="ZapD"/>
</dbReference>
<evidence type="ECO:0000256" key="3">
    <source>
        <dbReference type="ARBA" id="ARBA00023210"/>
    </source>
</evidence>
<dbReference type="GO" id="GO:0000917">
    <property type="term" value="P:division septum assembly"/>
    <property type="evidence" value="ECO:0007669"/>
    <property type="project" value="UniProtKB-KW"/>
</dbReference>
<dbReference type="InterPro" id="IPR027462">
    <property type="entry name" value="ZapD_C"/>
</dbReference>
<comment type="function">
    <text evidence="5">Cell division factor that enhances FtsZ-ring assembly. Directly interacts with FtsZ and promotes bundling of FtsZ protofilaments, with a reduction in FtsZ GTPase activity.</text>
</comment>
<evidence type="ECO:0000256" key="5">
    <source>
        <dbReference type="HAMAP-Rule" id="MF_01092"/>
    </source>
</evidence>
<evidence type="ECO:0000313" key="6">
    <source>
        <dbReference type="EMBL" id="PWE13791.1"/>
    </source>
</evidence>
<dbReference type="Gene3D" id="2.60.440.10">
    <property type="entry name" value="YacF-like domains"/>
    <property type="match status" value="1"/>
</dbReference>
<dbReference type="InterPro" id="IPR036268">
    <property type="entry name" value="ZapD_sf"/>
</dbReference>
<evidence type="ECO:0000256" key="2">
    <source>
        <dbReference type="ARBA" id="ARBA00022618"/>
    </source>
</evidence>
<comment type="subcellular location">
    <subcellularLocation>
        <location evidence="5">Cytoplasm</location>
    </subcellularLocation>
    <text evidence="5">Localizes to mid-cell in an FtsZ-dependent manner.</text>
</comment>
<dbReference type="Pfam" id="PF07072">
    <property type="entry name" value="ZapD"/>
    <property type="match status" value="1"/>
</dbReference>
<dbReference type="GO" id="GO:0032153">
    <property type="term" value="C:cell division site"/>
    <property type="evidence" value="ECO:0007669"/>
    <property type="project" value="TreeGrafter"/>
</dbReference>
<dbReference type="Gene3D" id="1.10.3900.10">
    <property type="entry name" value="YacF-like"/>
    <property type="match status" value="1"/>
</dbReference>
<keyword evidence="4 5" id="KW-0131">Cell cycle</keyword>
<name>A0A2U2BIH4_ALCFA</name>
<sequence length="251" mass="28728">MTLYEYPCNERVRALLRVEYLFDRLFHFSANQDAYSHQIAVATLFDLLDIADRTDLRSAVLQDLERQRVALAALREHPGVQLQALDKMIEQIVRAAADLSAQGRVGQGLRDNEWLASLRGRVAVPGGTSQVDMPSYYSWQQRSDTDRVQDLRRWSESFLPLYQGLALILRLLRQSGDSADQVARDGSYQEMLAGKTFQLLRVWVDAGACIYPEMSANRYVIWIRFVQQDNQLKPQAVTVDIPFRLARCNFG</sequence>
<organism evidence="6 8">
    <name type="scientific">Alcaligenes faecalis</name>
    <dbReference type="NCBI Taxonomy" id="511"/>
    <lineage>
        <taxon>Bacteria</taxon>
        <taxon>Pseudomonadati</taxon>
        <taxon>Pseudomonadota</taxon>
        <taxon>Betaproteobacteria</taxon>
        <taxon>Burkholderiales</taxon>
        <taxon>Alcaligenaceae</taxon>
        <taxon>Alcaligenes</taxon>
    </lineage>
</organism>
<dbReference type="GO" id="GO:0043093">
    <property type="term" value="P:FtsZ-dependent cytokinesis"/>
    <property type="evidence" value="ECO:0007669"/>
    <property type="project" value="UniProtKB-UniRule"/>
</dbReference>
<evidence type="ECO:0000256" key="1">
    <source>
        <dbReference type="ARBA" id="ARBA00022490"/>
    </source>
</evidence>
<accession>A0A2U2BIH4</accession>
<dbReference type="OrthoDB" id="5294622at2"/>
<reference evidence="7 9" key="3">
    <citation type="submission" date="2022-05" db="EMBL/GenBank/DDBJ databases">
        <title>Complete sequence of strain NY11312.</title>
        <authorList>
            <person name="Zhou D."/>
        </authorList>
    </citation>
    <scope>NUCLEOTIDE SEQUENCE [LARGE SCALE GENOMIC DNA]</scope>
    <source>
        <strain evidence="7 9">NY11312</strain>
    </source>
</reference>
<dbReference type="NCBIfam" id="NF003656">
    <property type="entry name" value="PRK05287.1-4"/>
    <property type="match status" value="1"/>
</dbReference>
<dbReference type="STRING" id="511.UZ73_13420"/>
<dbReference type="RefSeq" id="WP_042486576.1">
    <property type="nucleotide sequence ID" value="NZ_CAXOJJ010000001.1"/>
</dbReference>
<evidence type="ECO:0000313" key="8">
    <source>
        <dbReference type="Proteomes" id="UP000245216"/>
    </source>
</evidence>
<keyword evidence="1 5" id="KW-0963">Cytoplasm</keyword>
<evidence type="ECO:0000313" key="7">
    <source>
        <dbReference type="EMBL" id="WBM37710.1"/>
    </source>
</evidence>
<dbReference type="PANTHER" id="PTHR39455:SF1">
    <property type="entry name" value="CELL DIVISION PROTEIN ZAPD"/>
    <property type="match status" value="1"/>
</dbReference>
<keyword evidence="3 5" id="KW-0717">Septation</keyword>
<reference evidence="6 8" key="1">
    <citation type="submission" date="2018-05" db="EMBL/GenBank/DDBJ databases">
        <title>Genome Sequence of an Efficient Indole-Degrading Bacterium, Alcaligenes sp.YBY.</title>
        <authorList>
            <person name="Yang B."/>
        </authorList>
    </citation>
    <scope>NUCLEOTIDE SEQUENCE [LARGE SCALE GENOMIC DNA]</scope>
    <source>
        <strain evidence="6 8">YBY</strain>
    </source>
</reference>
<dbReference type="EMBL" id="CP096916">
    <property type="protein sequence ID" value="WBM37710.1"/>
    <property type="molecule type" value="Genomic_DNA"/>
</dbReference>
<evidence type="ECO:0000256" key="4">
    <source>
        <dbReference type="ARBA" id="ARBA00023306"/>
    </source>
</evidence>
<dbReference type="PANTHER" id="PTHR39455">
    <property type="entry name" value="CELL DIVISION PROTEIN ZAPD"/>
    <property type="match status" value="1"/>
</dbReference>
<dbReference type="Proteomes" id="UP000245216">
    <property type="component" value="Unassembled WGS sequence"/>
</dbReference>
<protein>
    <recommendedName>
        <fullName evidence="5">Cell division protein ZapD</fullName>
    </recommendedName>
    <alternativeName>
        <fullName evidence="5">Z ring-associated protein D</fullName>
    </alternativeName>
</protein>
<dbReference type="GO" id="GO:0005737">
    <property type="term" value="C:cytoplasm"/>
    <property type="evidence" value="ECO:0007669"/>
    <property type="project" value="UniProtKB-SubCell"/>
</dbReference>